<sequence>MKKEDFLNFDGDCNFGVIPKELIALYLPKSLFFTQCNPKKCYQPFDKSSHHDHFNMTLVEDSETAIESTDFPYVKTIGLLNRLNIIVEAGREECSIPTYFSRTRKDAYYKNESNDNSKNDDNEEEEIFNIYASISIMKSVSFAIVLIFFATLVSSESFKIKRDLTFNNKEYAINSPIVMNDEDFNAIEKRKV</sequence>
<protein>
    <submittedName>
        <fullName evidence="3">Uncharacterized protein</fullName>
    </submittedName>
</protein>
<reference evidence="3" key="2">
    <citation type="submission" date="2015-08" db="UniProtKB">
        <authorList>
            <consortium name="WormBaseParasite"/>
        </authorList>
    </citation>
    <scope>IDENTIFICATION</scope>
</reference>
<name>A0A0K0FDV3_STRVS</name>
<keyword evidence="2" id="KW-1185">Reference proteome</keyword>
<evidence type="ECO:0000313" key="3">
    <source>
        <dbReference type="WBParaSite" id="SVE_0703000.1"/>
    </source>
</evidence>
<dbReference type="Proteomes" id="UP000035680">
    <property type="component" value="Unassembled WGS sequence"/>
</dbReference>
<evidence type="ECO:0000256" key="1">
    <source>
        <dbReference type="SAM" id="Phobius"/>
    </source>
</evidence>
<proteinExistence type="predicted"/>
<feature type="transmembrane region" description="Helical" evidence="1">
    <location>
        <begin position="130"/>
        <end position="153"/>
    </location>
</feature>
<evidence type="ECO:0000313" key="2">
    <source>
        <dbReference type="Proteomes" id="UP000035680"/>
    </source>
</evidence>
<keyword evidence="1" id="KW-1133">Transmembrane helix</keyword>
<dbReference type="AlphaFoldDB" id="A0A0K0FDV3"/>
<keyword evidence="1" id="KW-0472">Membrane</keyword>
<dbReference type="WBParaSite" id="SVE_0703000.1">
    <property type="protein sequence ID" value="SVE_0703000.1"/>
    <property type="gene ID" value="SVE_0703000"/>
</dbReference>
<keyword evidence="1" id="KW-0812">Transmembrane</keyword>
<organism evidence="2 3">
    <name type="scientific">Strongyloides venezuelensis</name>
    <name type="common">Threadworm</name>
    <dbReference type="NCBI Taxonomy" id="75913"/>
    <lineage>
        <taxon>Eukaryota</taxon>
        <taxon>Metazoa</taxon>
        <taxon>Ecdysozoa</taxon>
        <taxon>Nematoda</taxon>
        <taxon>Chromadorea</taxon>
        <taxon>Rhabditida</taxon>
        <taxon>Tylenchina</taxon>
        <taxon>Panagrolaimomorpha</taxon>
        <taxon>Strongyloidoidea</taxon>
        <taxon>Strongyloididae</taxon>
        <taxon>Strongyloides</taxon>
    </lineage>
</organism>
<reference evidence="2" key="1">
    <citation type="submission" date="2014-07" db="EMBL/GenBank/DDBJ databases">
        <authorList>
            <person name="Martin A.A"/>
            <person name="De Silva N."/>
        </authorList>
    </citation>
    <scope>NUCLEOTIDE SEQUENCE</scope>
</reference>
<accession>A0A0K0FDV3</accession>